<gene>
    <name evidence="4" type="primary">LOC115887860</name>
</gene>
<name>A0A6J2YK30_SITOR</name>
<dbReference type="FunCoup" id="A0A6J2YK30">
    <property type="interactions" value="53"/>
</dbReference>
<dbReference type="InParanoid" id="A0A6J2YK30"/>
<dbReference type="Proteomes" id="UP000504635">
    <property type="component" value="Unplaced"/>
</dbReference>
<keyword evidence="3" id="KW-1185">Reference proteome</keyword>
<feature type="domain" description="PiggyBac transposable element-derived protein 4 C-terminal zinc-finger" evidence="1">
    <location>
        <begin position="329"/>
        <end position="370"/>
    </location>
</feature>
<dbReference type="PANTHER" id="PTHR46599">
    <property type="entry name" value="PIGGYBAC TRANSPOSABLE ELEMENT-DERIVED PROTEIN 4"/>
    <property type="match status" value="1"/>
</dbReference>
<dbReference type="GeneID" id="115887860"/>
<protein>
    <submittedName>
        <fullName evidence="4">PiggyBac transposable element-derived protein 4-like</fullName>
    </submittedName>
</protein>
<dbReference type="AlphaFoldDB" id="A0A6J2YK30"/>
<evidence type="ECO:0000259" key="2">
    <source>
        <dbReference type="Pfam" id="PF13843"/>
    </source>
</evidence>
<reference evidence="4" key="1">
    <citation type="submission" date="2025-08" db="UniProtKB">
        <authorList>
            <consortium name="RefSeq"/>
        </authorList>
    </citation>
    <scope>IDENTIFICATION</scope>
    <source>
        <tissue evidence="4">Gonads</tissue>
    </source>
</reference>
<dbReference type="PANTHER" id="PTHR46599:SF3">
    <property type="entry name" value="PIGGYBAC TRANSPOSABLE ELEMENT-DERIVED PROTEIN 4"/>
    <property type="match status" value="1"/>
</dbReference>
<dbReference type="Pfam" id="PF13842">
    <property type="entry name" value="zf-Tnp_2"/>
    <property type="match status" value="1"/>
</dbReference>
<evidence type="ECO:0000313" key="3">
    <source>
        <dbReference type="Proteomes" id="UP000504635"/>
    </source>
</evidence>
<proteinExistence type="predicted"/>
<dbReference type="OrthoDB" id="6740508at2759"/>
<accession>A0A6J2YK30</accession>
<dbReference type="Pfam" id="PF13843">
    <property type="entry name" value="DDE_Tnp_1_7"/>
    <property type="match status" value="1"/>
</dbReference>
<evidence type="ECO:0000259" key="1">
    <source>
        <dbReference type="Pfam" id="PF13842"/>
    </source>
</evidence>
<evidence type="ECO:0000313" key="4">
    <source>
        <dbReference type="RefSeq" id="XP_030763230.1"/>
    </source>
</evidence>
<dbReference type="InterPro" id="IPR032718">
    <property type="entry name" value="PGBD4_Znf_C"/>
</dbReference>
<dbReference type="KEGG" id="soy:115887860"/>
<feature type="domain" description="PiggyBac transposable element-derived protein" evidence="2">
    <location>
        <begin position="2"/>
        <end position="275"/>
    </location>
</feature>
<sequence length="371" mass="43992">MPFWSQVMSRNRFQLLLRVLHFADNTETTEDRLYKIRPVLDHFIKLLEDHYVPDKNVCIDESMILWRSRLFFRQYIRNKKHKYGIKLYELCESAGMVLKIKVYCGKSEPTENDLGHAASVVLHLMEKYLDKGYVLYTDNFYNSVGLTNNMTARKTYICGTLRSNRKGNPKYVVSKKLKKSECIWQRRKSVIVCKWKDKREVLTISNLHKVQMVEVRNKNGKVSMKPNIIKDYNARMPGIDQSDQMLSYYSALRKTIRWPKKIALHILELYIHNAYLLFRKSTGSKIKSLKFREMFVSTLLGDKMPTYNRVQRGDFHYLEAIPPTEEKQRPTRACRVCTSKKVQRETRYFCPVCEENPALCVENCFKYYHLN</sequence>
<dbReference type="InterPro" id="IPR029526">
    <property type="entry name" value="PGBD"/>
</dbReference>
<dbReference type="RefSeq" id="XP_030763230.1">
    <property type="nucleotide sequence ID" value="XM_030907370.1"/>
</dbReference>
<organism evidence="3 4">
    <name type="scientific">Sitophilus oryzae</name>
    <name type="common">Rice weevil</name>
    <name type="synonym">Curculio oryzae</name>
    <dbReference type="NCBI Taxonomy" id="7048"/>
    <lineage>
        <taxon>Eukaryota</taxon>
        <taxon>Metazoa</taxon>
        <taxon>Ecdysozoa</taxon>
        <taxon>Arthropoda</taxon>
        <taxon>Hexapoda</taxon>
        <taxon>Insecta</taxon>
        <taxon>Pterygota</taxon>
        <taxon>Neoptera</taxon>
        <taxon>Endopterygota</taxon>
        <taxon>Coleoptera</taxon>
        <taxon>Polyphaga</taxon>
        <taxon>Cucujiformia</taxon>
        <taxon>Curculionidae</taxon>
        <taxon>Dryophthorinae</taxon>
        <taxon>Sitophilus</taxon>
    </lineage>
</organism>